<dbReference type="EC" id="2.7.13.3" evidence="3"/>
<dbReference type="SUPFAM" id="SSF55874">
    <property type="entry name" value="ATPase domain of HSP90 chaperone/DNA topoisomerase II/histidine kinase"/>
    <property type="match status" value="2"/>
</dbReference>
<keyword evidence="15" id="KW-1185">Reference proteome</keyword>
<dbReference type="SMART" id="SM00388">
    <property type="entry name" value="HisKA"/>
    <property type="match status" value="1"/>
</dbReference>
<keyword evidence="9" id="KW-0902">Two-component regulatory system</keyword>
<evidence type="ECO:0000256" key="7">
    <source>
        <dbReference type="ARBA" id="ARBA00022777"/>
    </source>
</evidence>
<dbReference type="EMBL" id="FUYJ01000003">
    <property type="protein sequence ID" value="SKA99066.1"/>
    <property type="molecule type" value="Genomic_DNA"/>
</dbReference>
<dbReference type="InterPro" id="IPR004358">
    <property type="entry name" value="Sig_transdc_His_kin-like_C"/>
</dbReference>
<dbReference type="SUPFAM" id="SSF49785">
    <property type="entry name" value="Galactose-binding domain-like"/>
    <property type="match status" value="1"/>
</dbReference>
<keyword evidence="11" id="KW-0812">Transmembrane</keyword>
<organism evidence="14 15">
    <name type="scientific">Sporosarcina newyorkensis</name>
    <dbReference type="NCBI Taxonomy" id="759851"/>
    <lineage>
        <taxon>Bacteria</taxon>
        <taxon>Bacillati</taxon>
        <taxon>Bacillota</taxon>
        <taxon>Bacilli</taxon>
        <taxon>Bacillales</taxon>
        <taxon>Caryophanaceae</taxon>
        <taxon>Sporosarcina</taxon>
    </lineage>
</organism>
<name>A0A1T4YBC3_9BACL</name>
<dbReference type="Gene3D" id="1.10.287.130">
    <property type="match status" value="1"/>
</dbReference>
<keyword evidence="5" id="KW-0808">Transferase</keyword>
<dbReference type="InterPro" id="IPR011623">
    <property type="entry name" value="7TMR_DISM_rcpt_extracell_dom1"/>
</dbReference>
<evidence type="ECO:0000256" key="8">
    <source>
        <dbReference type="ARBA" id="ARBA00022840"/>
    </source>
</evidence>
<dbReference type="Proteomes" id="UP000190042">
    <property type="component" value="Unassembled WGS sequence"/>
</dbReference>
<dbReference type="InterPro" id="IPR001789">
    <property type="entry name" value="Sig_transdc_resp-reg_receiver"/>
</dbReference>
<evidence type="ECO:0000256" key="3">
    <source>
        <dbReference type="ARBA" id="ARBA00012438"/>
    </source>
</evidence>
<dbReference type="InterPro" id="IPR036097">
    <property type="entry name" value="HisK_dim/P_sf"/>
</dbReference>
<keyword evidence="6" id="KW-0547">Nucleotide-binding</keyword>
<dbReference type="PROSITE" id="PS50109">
    <property type="entry name" value="HIS_KIN"/>
    <property type="match status" value="2"/>
</dbReference>
<dbReference type="InterPro" id="IPR008979">
    <property type="entry name" value="Galactose-bd-like_sf"/>
</dbReference>
<feature type="domain" description="Histidine kinase" evidence="12">
    <location>
        <begin position="915"/>
        <end position="1014"/>
    </location>
</feature>
<dbReference type="CDD" id="cd00082">
    <property type="entry name" value="HisKA"/>
    <property type="match status" value="1"/>
</dbReference>
<feature type="domain" description="Histidine kinase" evidence="12">
    <location>
        <begin position="434"/>
        <end position="653"/>
    </location>
</feature>
<feature type="transmembrane region" description="Helical" evidence="11">
    <location>
        <begin position="358"/>
        <end position="375"/>
    </location>
</feature>
<dbReference type="SMART" id="SM00448">
    <property type="entry name" value="REC"/>
    <property type="match status" value="1"/>
</dbReference>
<dbReference type="RefSeq" id="WP_078817668.1">
    <property type="nucleotide sequence ID" value="NZ_FUYJ01000003.1"/>
</dbReference>
<accession>A0A1T4YBC3</accession>
<dbReference type="InterPro" id="IPR036890">
    <property type="entry name" value="HATPase_C_sf"/>
</dbReference>
<proteinExistence type="predicted"/>
<keyword evidence="11" id="KW-1133">Transmembrane helix</keyword>
<dbReference type="Gene3D" id="2.60.120.260">
    <property type="entry name" value="Galactose-binding domain-like"/>
    <property type="match status" value="1"/>
</dbReference>
<keyword evidence="8" id="KW-0067">ATP-binding</keyword>
<dbReference type="PROSITE" id="PS50110">
    <property type="entry name" value="RESPONSE_REGULATORY"/>
    <property type="match status" value="1"/>
</dbReference>
<dbReference type="GO" id="GO:0005524">
    <property type="term" value="F:ATP binding"/>
    <property type="evidence" value="ECO:0007669"/>
    <property type="project" value="UniProtKB-KW"/>
</dbReference>
<protein>
    <recommendedName>
        <fullName evidence="3">histidine kinase</fullName>
        <ecNumber evidence="3">2.7.13.3</ecNumber>
    </recommendedName>
</protein>
<dbReference type="GO" id="GO:0005886">
    <property type="term" value="C:plasma membrane"/>
    <property type="evidence" value="ECO:0007669"/>
    <property type="project" value="UniProtKB-SubCell"/>
</dbReference>
<dbReference type="Pfam" id="PF02518">
    <property type="entry name" value="HATPase_c"/>
    <property type="match status" value="2"/>
</dbReference>
<dbReference type="Gene3D" id="3.30.565.10">
    <property type="entry name" value="Histidine kinase-like ATPase, C-terminal domain"/>
    <property type="match status" value="2"/>
</dbReference>
<dbReference type="SMART" id="SM00387">
    <property type="entry name" value="HATPase_c"/>
    <property type="match status" value="2"/>
</dbReference>
<dbReference type="InterPro" id="IPR010559">
    <property type="entry name" value="Sig_transdc_His_kin_internal"/>
</dbReference>
<reference evidence="15" key="1">
    <citation type="submission" date="2017-02" db="EMBL/GenBank/DDBJ databases">
        <authorList>
            <person name="Varghese N."/>
            <person name="Submissions S."/>
        </authorList>
    </citation>
    <scope>NUCLEOTIDE SEQUENCE [LARGE SCALE GENOMIC DNA]</scope>
    <source>
        <strain evidence="15">DSM 23966</strain>
    </source>
</reference>
<evidence type="ECO:0000313" key="15">
    <source>
        <dbReference type="Proteomes" id="UP000190042"/>
    </source>
</evidence>
<dbReference type="SUPFAM" id="SSF47384">
    <property type="entry name" value="Homodimeric domain of signal transducing histidine kinase"/>
    <property type="match status" value="1"/>
</dbReference>
<keyword evidence="11" id="KW-0472">Membrane</keyword>
<dbReference type="Pfam" id="PF06580">
    <property type="entry name" value="His_kinase"/>
    <property type="match status" value="1"/>
</dbReference>
<evidence type="ECO:0000256" key="2">
    <source>
        <dbReference type="ARBA" id="ARBA00004651"/>
    </source>
</evidence>
<dbReference type="InterPro" id="IPR011006">
    <property type="entry name" value="CheY-like_superfamily"/>
</dbReference>
<feature type="transmembrane region" description="Helical" evidence="11">
    <location>
        <begin position="327"/>
        <end position="346"/>
    </location>
</feature>
<gene>
    <name evidence="14" type="ORF">SAMN04244570_2257</name>
</gene>
<feature type="domain" description="Response regulatory" evidence="13">
    <location>
        <begin position="688"/>
        <end position="804"/>
    </location>
</feature>
<evidence type="ECO:0000256" key="10">
    <source>
        <dbReference type="PROSITE-ProRule" id="PRU00169"/>
    </source>
</evidence>
<keyword evidence="7 14" id="KW-0418">Kinase</keyword>
<dbReference type="GO" id="GO:0000155">
    <property type="term" value="F:phosphorelay sensor kinase activity"/>
    <property type="evidence" value="ECO:0007669"/>
    <property type="project" value="InterPro"/>
</dbReference>
<evidence type="ECO:0000256" key="6">
    <source>
        <dbReference type="ARBA" id="ARBA00022741"/>
    </source>
</evidence>
<evidence type="ECO:0000259" key="13">
    <source>
        <dbReference type="PROSITE" id="PS50110"/>
    </source>
</evidence>
<evidence type="ECO:0000256" key="1">
    <source>
        <dbReference type="ARBA" id="ARBA00000085"/>
    </source>
</evidence>
<dbReference type="Pfam" id="PF07695">
    <property type="entry name" value="7TMR-DISM_7TM"/>
    <property type="match status" value="1"/>
</dbReference>
<dbReference type="Gene3D" id="3.40.50.2300">
    <property type="match status" value="1"/>
</dbReference>
<dbReference type="CDD" id="cd17574">
    <property type="entry name" value="REC_OmpR"/>
    <property type="match status" value="1"/>
</dbReference>
<evidence type="ECO:0000259" key="12">
    <source>
        <dbReference type="PROSITE" id="PS50109"/>
    </source>
</evidence>
<feature type="transmembrane region" description="Helical" evidence="11">
    <location>
        <begin position="205"/>
        <end position="228"/>
    </location>
</feature>
<dbReference type="Pfam" id="PF00512">
    <property type="entry name" value="HisKA"/>
    <property type="match status" value="1"/>
</dbReference>
<dbReference type="PANTHER" id="PTHR43547:SF2">
    <property type="entry name" value="HYBRID SIGNAL TRANSDUCTION HISTIDINE KINASE C"/>
    <property type="match status" value="1"/>
</dbReference>
<comment type="subcellular location">
    <subcellularLocation>
        <location evidence="2">Cell membrane</location>
        <topology evidence="2">Multi-pass membrane protein</topology>
    </subcellularLocation>
</comment>
<feature type="transmembrane region" description="Helical" evidence="11">
    <location>
        <begin position="235"/>
        <end position="252"/>
    </location>
</feature>
<feature type="modified residue" description="4-aspartylphosphate" evidence="10">
    <location>
        <position position="737"/>
    </location>
</feature>
<evidence type="ECO:0000313" key="14">
    <source>
        <dbReference type="EMBL" id="SKA99066.1"/>
    </source>
</evidence>
<dbReference type="AlphaFoldDB" id="A0A1T4YBC3"/>
<dbReference type="Pfam" id="PF00072">
    <property type="entry name" value="Response_reg"/>
    <property type="match status" value="1"/>
</dbReference>
<evidence type="ECO:0000256" key="11">
    <source>
        <dbReference type="SAM" id="Phobius"/>
    </source>
</evidence>
<comment type="catalytic activity">
    <reaction evidence="1">
        <text>ATP + protein L-histidine = ADP + protein N-phospho-L-histidine.</text>
        <dbReference type="EC" id="2.7.13.3"/>
    </reaction>
</comment>
<sequence>MKPKKLLLFIITLLLILTSFRLVWIESNYSENTPKAKNGVLDLRGTPALSEGMLPLNGEWEFYKEEFLEPGEHPENQPIEIEVPGNWKNHLSDNNDPFGYGTYRLMIQLDAEEADTYRLYTKDLVSASRFFINGKEEATLGRTAINKQEEVPDYRPRTLQLNGHVEELEILIHVSNFHSMRKGGIIQPMGLGEWSATEQSVFQDYVWQIVIAAIVLLHSIYSLLTYLLFSRKKEMLFLALALLSMGLSITIDDDKLLLYFFPHIPFDWWKKIIYLAYTSSAYFSVLFIKSLVKAEGKPFGKWATYYFRFVNTLYILFVIITLLPVEIYMYIVYTFIMLIPLPLPVLIYRSTLPKKDDFLYFILAVVSILSSLIWGSYKSRIAPDLPYYPFDMLIGILLFGLFGFKRFFMETKKSQRLTMSLQKEIQQKDNFLANTSHELRNPLHGILNISQTIYDSGKGTMTKDMKRNLETLMSVGRRMSMILNDLLDREQLQGEKIRLDQQAIRLAPVITNVFDTLKFMKEGKSITLEHTITDNFPLVRADENRLFQVLFNLVHNAMKFTDHGRIRISAEVYQEMAVIHVKDEGIGIDQEIANTIFSPYTQDERGIMFTGGGGIGLGLSICRQLIELHGGTIQVESEEGRGSTFTFTLPIAAVQDDGESIPLIELAEAESSGYADFLDRTLYSTAERILVVDDDPMNLTIIKRMLVAEGYEVVACTTGKEALWQLDAGNWDLIISDVMMPYMSGYELTRSIRERFSVAELPILLLTARTQLIDIQMGFEAGANDYVRKPVEKLELMTRVRALTTLNNTIAERVQMEAAWLQAQIQPHFLFNTLNTISALSEIDPEKMIKLLEEFGNYLQGSFTAQNLEQTVPLEKELALVESYIFIEQQRFGERLNVEMNIDSVYGAQVPPLSIQTLVENAIEHGVLKRPEGGTVHIEVMENGDFVDIAISDNGLGMKEEEIEAIFEDSSNKRQGVGLPNTNKRLRQLGNQGLTIESTPQVGTIVQFSTPKQK</sequence>
<dbReference type="PANTHER" id="PTHR43547">
    <property type="entry name" value="TWO-COMPONENT HISTIDINE KINASE"/>
    <property type="match status" value="1"/>
</dbReference>
<dbReference type="FunFam" id="3.30.565.10:FF:000006">
    <property type="entry name" value="Sensor histidine kinase WalK"/>
    <property type="match status" value="1"/>
</dbReference>
<dbReference type="InterPro" id="IPR003594">
    <property type="entry name" value="HATPase_dom"/>
</dbReference>
<dbReference type="InterPro" id="IPR005467">
    <property type="entry name" value="His_kinase_dom"/>
</dbReference>
<dbReference type="PRINTS" id="PR00344">
    <property type="entry name" value="BCTRLSENSOR"/>
</dbReference>
<feature type="transmembrane region" description="Helical" evidence="11">
    <location>
        <begin position="272"/>
        <end position="292"/>
    </location>
</feature>
<evidence type="ECO:0000256" key="4">
    <source>
        <dbReference type="ARBA" id="ARBA00022553"/>
    </source>
</evidence>
<feature type="transmembrane region" description="Helical" evidence="11">
    <location>
        <begin position="304"/>
        <end position="321"/>
    </location>
</feature>
<dbReference type="SUPFAM" id="SSF52172">
    <property type="entry name" value="CheY-like"/>
    <property type="match status" value="1"/>
</dbReference>
<feature type="transmembrane region" description="Helical" evidence="11">
    <location>
        <begin position="387"/>
        <end position="408"/>
    </location>
</feature>
<evidence type="ECO:0000256" key="5">
    <source>
        <dbReference type="ARBA" id="ARBA00022679"/>
    </source>
</evidence>
<keyword evidence="4 10" id="KW-0597">Phosphoprotein</keyword>
<dbReference type="InterPro" id="IPR003661">
    <property type="entry name" value="HisK_dim/P_dom"/>
</dbReference>
<evidence type="ECO:0000256" key="9">
    <source>
        <dbReference type="ARBA" id="ARBA00023012"/>
    </source>
</evidence>